<dbReference type="InterPro" id="IPR050378">
    <property type="entry name" value="Metallo-dep_Hydrolases_sf"/>
</dbReference>
<dbReference type="Gene3D" id="3.20.20.140">
    <property type="entry name" value="Metal-dependent hydrolases"/>
    <property type="match status" value="1"/>
</dbReference>
<comment type="caution">
    <text evidence="6">The sequence shown here is derived from an EMBL/GenBank/DDBJ whole genome shotgun (WGS) entry which is preliminary data.</text>
</comment>
<keyword evidence="7" id="KW-1185">Reference proteome</keyword>
<dbReference type="InterPro" id="IPR011059">
    <property type="entry name" value="Metal-dep_hydrolase_composite"/>
</dbReference>
<accession>A0ABY1JDQ6</accession>
<evidence type="ECO:0000256" key="2">
    <source>
        <dbReference type="ARBA" id="ARBA00008829"/>
    </source>
</evidence>
<feature type="domain" description="Amidohydrolase-related" evidence="5">
    <location>
        <begin position="49"/>
        <end position="431"/>
    </location>
</feature>
<proteinExistence type="inferred from homology"/>
<evidence type="ECO:0000256" key="4">
    <source>
        <dbReference type="ARBA" id="ARBA00022801"/>
    </source>
</evidence>
<dbReference type="SUPFAM" id="SSF51338">
    <property type="entry name" value="Composite domain of metallo-dependent hydrolases"/>
    <property type="match status" value="2"/>
</dbReference>
<dbReference type="PANTHER" id="PTHR11647:SF1">
    <property type="entry name" value="COLLAPSIN RESPONSE MEDIATOR PROTEIN"/>
    <property type="match status" value="1"/>
</dbReference>
<dbReference type="RefSeq" id="WP_014807703.1">
    <property type="nucleotide sequence ID" value="NZ_DAONBL010000011.1"/>
</dbReference>
<dbReference type="PANTHER" id="PTHR11647">
    <property type="entry name" value="HYDRANTOINASE/DIHYDROPYRIMIDINASE FAMILY MEMBER"/>
    <property type="match status" value="1"/>
</dbReference>
<comment type="cofactor">
    <cofactor evidence="1">
        <name>Zn(2+)</name>
        <dbReference type="ChEBI" id="CHEBI:29105"/>
    </cofactor>
</comment>
<evidence type="ECO:0000313" key="6">
    <source>
        <dbReference type="EMBL" id="SIN69952.1"/>
    </source>
</evidence>
<name>A0ABY1JDQ6_9BACT</name>
<dbReference type="Pfam" id="PF01979">
    <property type="entry name" value="Amidohydro_1"/>
    <property type="match status" value="1"/>
</dbReference>
<dbReference type="Gene3D" id="2.30.40.10">
    <property type="entry name" value="Urease, subunit C, domain 1"/>
    <property type="match status" value="1"/>
</dbReference>
<gene>
    <name evidence="6" type="ORF">SAMN05444368_1292</name>
</gene>
<dbReference type="InterPro" id="IPR032466">
    <property type="entry name" value="Metal_Hydrolase"/>
</dbReference>
<sequence length="452" mass="49075">MYDVVIKGGLIVGGPMGTSKADLAISGERVAAIGQDLKGKRVIDASGMLVLPGAIDAHVHMELPVSGTRSSDTFASGTKAAACGGVTTVIDFTVGSSQSSIPEDIERRLVDAKRSYIDYALHAEVIGWRKSRAWEMLKAIQLGVTSFKFFTAYGSSGRRTDRGALFEAFQVIGELGALAIVHAEDEEIINCIMSSLRDDEFSDMATLAKARPPLCEATAVSDVVYLAEKAGARVHIVHLSSALGLEALRRAKSFYRNATAETCPQYLLLTKDVYDGVDGYLYSASPALRSSHDTQVLWDALIEEEISMIATDHCPFTREQKAWKGRFTDLPYGLPGVETALPLIFSEGVSKRGLSVDALVRLFAENPAKIYGLFPQKGALHIGSDADVVIFDPDEEWTMSVDNLHMNVDFCPYEGMAVKGKVRTTLSRGEVIYNDGVFTGTEGRGRFLARRV</sequence>
<evidence type="ECO:0000259" key="5">
    <source>
        <dbReference type="Pfam" id="PF01979"/>
    </source>
</evidence>
<evidence type="ECO:0000313" key="7">
    <source>
        <dbReference type="Proteomes" id="UP000185093"/>
    </source>
</evidence>
<dbReference type="NCBIfam" id="TIGR02033">
    <property type="entry name" value="D-hydantoinase"/>
    <property type="match status" value="1"/>
</dbReference>
<evidence type="ECO:0000256" key="3">
    <source>
        <dbReference type="ARBA" id="ARBA00022723"/>
    </source>
</evidence>
<reference evidence="6 7" key="1">
    <citation type="submission" date="2016-11" db="EMBL/GenBank/DDBJ databases">
        <authorList>
            <person name="Varghese N."/>
            <person name="Submissions S."/>
        </authorList>
    </citation>
    <scope>NUCLEOTIDE SEQUENCE [LARGE SCALE GENOMIC DNA]</scope>
    <source>
        <strain evidence="6 7">DSM 20664</strain>
    </source>
</reference>
<evidence type="ECO:0000256" key="1">
    <source>
        <dbReference type="ARBA" id="ARBA00001947"/>
    </source>
</evidence>
<keyword evidence="3" id="KW-0479">Metal-binding</keyword>
<dbReference type="Proteomes" id="UP000185093">
    <property type="component" value="Unassembled WGS sequence"/>
</dbReference>
<protein>
    <submittedName>
        <fullName evidence="6">Dihydropyrimidinase</fullName>
    </submittedName>
</protein>
<dbReference type="SUPFAM" id="SSF51556">
    <property type="entry name" value="Metallo-dependent hydrolases"/>
    <property type="match status" value="1"/>
</dbReference>
<dbReference type="InterPro" id="IPR006680">
    <property type="entry name" value="Amidohydro-rel"/>
</dbReference>
<comment type="similarity">
    <text evidence="2">Belongs to the metallo-dependent hydrolases superfamily. Hydantoinase/dihydropyrimidinase family.</text>
</comment>
<organism evidence="6 7">
    <name type="scientific">Acetomicrobium flavidum</name>
    <dbReference type="NCBI Taxonomy" id="49896"/>
    <lineage>
        <taxon>Bacteria</taxon>
        <taxon>Thermotogati</taxon>
        <taxon>Synergistota</taxon>
        <taxon>Synergistia</taxon>
        <taxon>Synergistales</taxon>
        <taxon>Acetomicrobiaceae</taxon>
        <taxon>Acetomicrobium</taxon>
    </lineage>
</organism>
<dbReference type="EMBL" id="FSQZ01000001">
    <property type="protein sequence ID" value="SIN69952.1"/>
    <property type="molecule type" value="Genomic_DNA"/>
</dbReference>
<keyword evidence="4" id="KW-0378">Hydrolase</keyword>
<dbReference type="InterPro" id="IPR011778">
    <property type="entry name" value="Hydantoinase/dihydroPyrase"/>
</dbReference>